<keyword evidence="2" id="KW-1133">Transmembrane helix</keyword>
<reference evidence="3 4" key="1">
    <citation type="submission" date="2019-12" db="EMBL/GenBank/DDBJ databases">
        <authorList>
            <person name="Floudas D."/>
            <person name="Bentzer J."/>
            <person name="Ahren D."/>
            <person name="Johansson T."/>
            <person name="Persson P."/>
            <person name="Tunlid A."/>
        </authorList>
    </citation>
    <scope>NUCLEOTIDE SEQUENCE [LARGE SCALE GENOMIC DNA]</scope>
    <source>
        <strain evidence="3 4">CBS 102.39</strain>
    </source>
</reference>
<sequence>MDPFSAQSIMSTSRRQVIVDDIDSSIHYGSSWVLRQDTRSTIGSRGAPFRGTLHSASSNTTSNTTFTGTSIAVFGSLDVRQVNGIQDPQWECIVDNISLRSTDAVIGLEENNYQLCSQQTLNDGPHDLVVRVTTQRDPKAFFAFAYLQYTPSPDADLSAKSIRIENDDPAIIYDGFGSLGFANLTQLNGATMKLDFIGQSLTWYGFIVKEILALQVPQYSIDGKAEQTMKLNGLLQTADSSLGNQVFFSTPDLGPGRHSLLVTHRGNDQQTALCLDFLVIVNSTFTETAGTVGNSSGTATDPGGSGGSKLGDSVIADGPGGKGKNYYVGAIVGGAIGAVAAIALLILAFIRHRRRKDRTSNSFPSQTSTQYHTPTTQITPFFPTSVNSDPPASGKSDAGYAKSHMADSSNYHIPLSSGSAVPSQSIYVGSSGASTSHAARSQREDAHSFITKKAGWI</sequence>
<keyword evidence="2" id="KW-0812">Transmembrane</keyword>
<evidence type="ECO:0000313" key="4">
    <source>
        <dbReference type="Proteomes" id="UP000521872"/>
    </source>
</evidence>
<keyword evidence="2" id="KW-0472">Membrane</keyword>
<proteinExistence type="predicted"/>
<accession>A0A8H4QKP1</accession>
<dbReference type="Proteomes" id="UP000521872">
    <property type="component" value="Unassembled WGS sequence"/>
</dbReference>
<dbReference type="AlphaFoldDB" id="A0A8H4QKP1"/>
<evidence type="ECO:0000256" key="1">
    <source>
        <dbReference type="SAM" id="MobiDB-lite"/>
    </source>
</evidence>
<dbReference type="EMBL" id="JAACJL010000047">
    <property type="protein sequence ID" value="KAF4612698.1"/>
    <property type="molecule type" value="Genomic_DNA"/>
</dbReference>
<feature type="region of interest" description="Disordered" evidence="1">
    <location>
        <begin position="291"/>
        <end position="312"/>
    </location>
</feature>
<evidence type="ECO:0000256" key="2">
    <source>
        <dbReference type="SAM" id="Phobius"/>
    </source>
</evidence>
<keyword evidence="4" id="KW-1185">Reference proteome</keyword>
<evidence type="ECO:0000313" key="3">
    <source>
        <dbReference type="EMBL" id="KAF4612698.1"/>
    </source>
</evidence>
<gene>
    <name evidence="3" type="ORF">D9613_011756</name>
</gene>
<feature type="compositionally biased region" description="Low complexity" evidence="1">
    <location>
        <begin position="373"/>
        <end position="384"/>
    </location>
</feature>
<comment type="caution">
    <text evidence="3">The sequence shown here is derived from an EMBL/GenBank/DDBJ whole genome shotgun (WGS) entry which is preliminary data.</text>
</comment>
<organism evidence="3 4">
    <name type="scientific">Agrocybe pediades</name>
    <dbReference type="NCBI Taxonomy" id="84607"/>
    <lineage>
        <taxon>Eukaryota</taxon>
        <taxon>Fungi</taxon>
        <taxon>Dikarya</taxon>
        <taxon>Basidiomycota</taxon>
        <taxon>Agaricomycotina</taxon>
        <taxon>Agaricomycetes</taxon>
        <taxon>Agaricomycetidae</taxon>
        <taxon>Agaricales</taxon>
        <taxon>Agaricineae</taxon>
        <taxon>Strophariaceae</taxon>
        <taxon>Agrocybe</taxon>
    </lineage>
</organism>
<name>A0A8H4QKP1_9AGAR</name>
<dbReference type="Gene3D" id="2.60.120.260">
    <property type="entry name" value="Galactose-binding domain-like"/>
    <property type="match status" value="1"/>
</dbReference>
<feature type="region of interest" description="Disordered" evidence="1">
    <location>
        <begin position="356"/>
        <end position="401"/>
    </location>
</feature>
<protein>
    <submittedName>
        <fullName evidence="3">Uncharacterized protein</fullName>
    </submittedName>
</protein>
<feature type="transmembrane region" description="Helical" evidence="2">
    <location>
        <begin position="326"/>
        <end position="350"/>
    </location>
</feature>
<feature type="compositionally biased region" description="Polar residues" evidence="1">
    <location>
        <begin position="360"/>
        <end position="372"/>
    </location>
</feature>
<feature type="region of interest" description="Disordered" evidence="1">
    <location>
        <begin position="436"/>
        <end position="457"/>
    </location>
</feature>